<reference evidence="1" key="1">
    <citation type="submission" date="2020-11" db="EMBL/GenBank/DDBJ databases">
        <authorList>
            <person name="Whitehead M."/>
        </authorList>
    </citation>
    <scope>NUCLEOTIDE SEQUENCE</scope>
    <source>
        <strain evidence="1">EGII</strain>
    </source>
</reference>
<dbReference type="EMBL" id="CAJHJT010000001">
    <property type="protein sequence ID" value="CAD6996320.1"/>
    <property type="molecule type" value="Genomic_DNA"/>
</dbReference>
<gene>
    <name evidence="1" type="ORF">CCAP1982_LOCUS4999</name>
</gene>
<sequence>MSDRCSTCKEPNETHMCTYKNTRTNSSTHAFSISQTIEWPKSPDGYLSSIAKAGWTAGGRRALFVRTH</sequence>
<evidence type="ECO:0000313" key="1">
    <source>
        <dbReference type="EMBL" id="CAD6996320.1"/>
    </source>
</evidence>
<keyword evidence="2" id="KW-1185">Reference proteome</keyword>
<proteinExistence type="predicted"/>
<accession>A0A811UCL9</accession>
<dbReference type="Proteomes" id="UP000606786">
    <property type="component" value="Unassembled WGS sequence"/>
</dbReference>
<organism evidence="1 2">
    <name type="scientific">Ceratitis capitata</name>
    <name type="common">Mediterranean fruit fly</name>
    <name type="synonym">Tephritis capitata</name>
    <dbReference type="NCBI Taxonomy" id="7213"/>
    <lineage>
        <taxon>Eukaryota</taxon>
        <taxon>Metazoa</taxon>
        <taxon>Ecdysozoa</taxon>
        <taxon>Arthropoda</taxon>
        <taxon>Hexapoda</taxon>
        <taxon>Insecta</taxon>
        <taxon>Pterygota</taxon>
        <taxon>Neoptera</taxon>
        <taxon>Endopterygota</taxon>
        <taxon>Diptera</taxon>
        <taxon>Brachycera</taxon>
        <taxon>Muscomorpha</taxon>
        <taxon>Tephritoidea</taxon>
        <taxon>Tephritidae</taxon>
        <taxon>Ceratitis</taxon>
        <taxon>Ceratitis</taxon>
    </lineage>
</organism>
<dbReference type="AlphaFoldDB" id="A0A811UCL9"/>
<name>A0A811UCL9_CERCA</name>
<feature type="non-terminal residue" evidence="1">
    <location>
        <position position="68"/>
    </location>
</feature>
<evidence type="ECO:0000313" key="2">
    <source>
        <dbReference type="Proteomes" id="UP000606786"/>
    </source>
</evidence>
<protein>
    <submittedName>
        <fullName evidence="1">(Mediterranean fruit fly) hypothetical protein</fullName>
    </submittedName>
</protein>
<comment type="caution">
    <text evidence="1">The sequence shown here is derived from an EMBL/GenBank/DDBJ whole genome shotgun (WGS) entry which is preliminary data.</text>
</comment>